<sequence>MTHASGTMATPPFYSRILDFLLSTNSKQRLRIRRSLLAGLVFVVSVGITLYFSSVGGMNPQQAHWLNIGMLCSCLGFYIALRTGINLRFKEPALTLPQVLVALTWISLSYTVTGQAHSSILSLYALVMVFCIFTMSARSSVISAAYGVLTLAIAMLYKVNTDPDNYPFALELVNFILALTIMPTIGSLAAQISEMRDKLKAQKYELEQALEHIKKIAAHDELTGLINRRRMSEVLAEYVQNQEREPTGFSIAMIDLDYFKKINDQYGHLVGDEVLHGFAEIAKNTLRKADLLSRWGGEEFLLLMPETNAGQPSIGLDRLRKLLQEYPISQHQPALRVSFSAGISSYRQHETIHETIKRADEALYQAKANGRDCTVNR</sequence>
<comment type="catalytic activity">
    <reaction evidence="3">
        <text>2 GTP = 3',3'-c-di-GMP + 2 diphosphate</text>
        <dbReference type="Rhea" id="RHEA:24898"/>
        <dbReference type="ChEBI" id="CHEBI:33019"/>
        <dbReference type="ChEBI" id="CHEBI:37565"/>
        <dbReference type="ChEBI" id="CHEBI:58805"/>
        <dbReference type="EC" id="2.7.7.65"/>
    </reaction>
</comment>
<feature type="coiled-coil region" evidence="4">
    <location>
        <begin position="189"/>
        <end position="216"/>
    </location>
</feature>
<dbReference type="PANTHER" id="PTHR45138">
    <property type="entry name" value="REGULATORY COMPONENTS OF SENSORY TRANSDUCTION SYSTEM"/>
    <property type="match status" value="1"/>
</dbReference>
<keyword evidence="5" id="KW-0472">Membrane</keyword>
<dbReference type="SMART" id="SM00267">
    <property type="entry name" value="GGDEF"/>
    <property type="match status" value="1"/>
</dbReference>
<keyword evidence="4" id="KW-0175">Coiled coil</keyword>
<comment type="cofactor">
    <cofactor evidence="1">
        <name>Mg(2+)</name>
        <dbReference type="ChEBI" id="CHEBI:18420"/>
    </cofactor>
</comment>
<dbReference type="GO" id="GO:0052621">
    <property type="term" value="F:diguanylate cyclase activity"/>
    <property type="evidence" value="ECO:0007669"/>
    <property type="project" value="UniProtKB-EC"/>
</dbReference>
<evidence type="ECO:0000256" key="5">
    <source>
        <dbReference type="SAM" id="Phobius"/>
    </source>
</evidence>
<dbReference type="FunFam" id="3.30.70.270:FF:000001">
    <property type="entry name" value="Diguanylate cyclase domain protein"/>
    <property type="match status" value="1"/>
</dbReference>
<dbReference type="NCBIfam" id="TIGR00254">
    <property type="entry name" value="GGDEF"/>
    <property type="match status" value="1"/>
</dbReference>
<proteinExistence type="predicted"/>
<evidence type="ECO:0000259" key="6">
    <source>
        <dbReference type="PROSITE" id="PS50887"/>
    </source>
</evidence>
<feature type="transmembrane region" description="Helical" evidence="5">
    <location>
        <begin position="116"/>
        <end position="134"/>
    </location>
</feature>
<keyword evidence="8" id="KW-1185">Reference proteome</keyword>
<dbReference type="EMBL" id="QAON01000001">
    <property type="protein sequence ID" value="PTQ91383.1"/>
    <property type="molecule type" value="Genomic_DNA"/>
</dbReference>
<gene>
    <name evidence="7" type="ORF">C8N29_101456</name>
</gene>
<dbReference type="InterPro" id="IPR050469">
    <property type="entry name" value="Diguanylate_Cyclase"/>
</dbReference>
<evidence type="ECO:0000256" key="2">
    <source>
        <dbReference type="ARBA" id="ARBA00012528"/>
    </source>
</evidence>
<name>A0A2T5J4E9_9GAMM</name>
<organism evidence="7 8">
    <name type="scientific">Agitococcus lubricus</name>
    <dbReference type="NCBI Taxonomy" id="1077255"/>
    <lineage>
        <taxon>Bacteria</taxon>
        <taxon>Pseudomonadati</taxon>
        <taxon>Pseudomonadota</taxon>
        <taxon>Gammaproteobacteria</taxon>
        <taxon>Moraxellales</taxon>
        <taxon>Moraxellaceae</taxon>
        <taxon>Agitococcus</taxon>
    </lineage>
</organism>
<dbReference type="Proteomes" id="UP000244223">
    <property type="component" value="Unassembled WGS sequence"/>
</dbReference>
<dbReference type="PANTHER" id="PTHR45138:SF9">
    <property type="entry name" value="DIGUANYLATE CYCLASE DGCM-RELATED"/>
    <property type="match status" value="1"/>
</dbReference>
<dbReference type="AlphaFoldDB" id="A0A2T5J4E9"/>
<keyword evidence="5" id="KW-1133">Transmembrane helix</keyword>
<dbReference type="CDD" id="cd01949">
    <property type="entry name" value="GGDEF"/>
    <property type="match status" value="1"/>
</dbReference>
<feature type="transmembrane region" description="Helical" evidence="5">
    <location>
        <begin position="35"/>
        <end position="52"/>
    </location>
</feature>
<feature type="domain" description="GGDEF" evidence="6">
    <location>
        <begin position="247"/>
        <end position="377"/>
    </location>
</feature>
<dbReference type="InterPro" id="IPR000160">
    <property type="entry name" value="GGDEF_dom"/>
</dbReference>
<keyword evidence="5" id="KW-0812">Transmembrane</keyword>
<evidence type="ECO:0000313" key="8">
    <source>
        <dbReference type="Proteomes" id="UP000244223"/>
    </source>
</evidence>
<evidence type="ECO:0000313" key="7">
    <source>
        <dbReference type="EMBL" id="PTQ91383.1"/>
    </source>
</evidence>
<feature type="transmembrane region" description="Helical" evidence="5">
    <location>
        <begin position="172"/>
        <end position="190"/>
    </location>
</feature>
<dbReference type="EC" id="2.7.7.65" evidence="2"/>
<feature type="transmembrane region" description="Helical" evidence="5">
    <location>
        <begin position="93"/>
        <end position="110"/>
    </location>
</feature>
<dbReference type="InterPro" id="IPR029787">
    <property type="entry name" value="Nucleotide_cyclase"/>
</dbReference>
<dbReference type="InterPro" id="IPR043128">
    <property type="entry name" value="Rev_trsase/Diguanyl_cyclase"/>
</dbReference>
<dbReference type="PROSITE" id="PS50887">
    <property type="entry name" value="GGDEF"/>
    <property type="match status" value="1"/>
</dbReference>
<evidence type="ECO:0000256" key="4">
    <source>
        <dbReference type="SAM" id="Coils"/>
    </source>
</evidence>
<protein>
    <recommendedName>
        <fullName evidence="2">diguanylate cyclase</fullName>
        <ecNumber evidence="2">2.7.7.65</ecNumber>
    </recommendedName>
</protein>
<dbReference type="Pfam" id="PF00990">
    <property type="entry name" value="GGDEF"/>
    <property type="match status" value="1"/>
</dbReference>
<feature type="transmembrane region" description="Helical" evidence="5">
    <location>
        <begin position="141"/>
        <end position="160"/>
    </location>
</feature>
<feature type="transmembrane region" description="Helical" evidence="5">
    <location>
        <begin position="64"/>
        <end position="81"/>
    </location>
</feature>
<comment type="caution">
    <text evidence="7">The sequence shown here is derived from an EMBL/GenBank/DDBJ whole genome shotgun (WGS) entry which is preliminary data.</text>
</comment>
<reference evidence="7 8" key="1">
    <citation type="submission" date="2018-04" db="EMBL/GenBank/DDBJ databases">
        <title>Genomic Encyclopedia of Archaeal and Bacterial Type Strains, Phase II (KMG-II): from individual species to whole genera.</title>
        <authorList>
            <person name="Goeker M."/>
        </authorList>
    </citation>
    <scope>NUCLEOTIDE SEQUENCE [LARGE SCALE GENOMIC DNA]</scope>
    <source>
        <strain evidence="7 8">DSM 5822</strain>
    </source>
</reference>
<dbReference type="Gene3D" id="3.30.70.270">
    <property type="match status" value="1"/>
</dbReference>
<dbReference type="SUPFAM" id="SSF55073">
    <property type="entry name" value="Nucleotide cyclase"/>
    <property type="match status" value="1"/>
</dbReference>
<evidence type="ECO:0000256" key="1">
    <source>
        <dbReference type="ARBA" id="ARBA00001946"/>
    </source>
</evidence>
<accession>A0A2T5J4E9</accession>
<evidence type="ECO:0000256" key="3">
    <source>
        <dbReference type="ARBA" id="ARBA00034247"/>
    </source>
</evidence>